<dbReference type="CDD" id="cd00121">
    <property type="entry name" value="MATH"/>
    <property type="match status" value="1"/>
</dbReference>
<evidence type="ECO:0000256" key="1">
    <source>
        <dbReference type="ARBA" id="ARBA00023054"/>
    </source>
</evidence>
<dbReference type="STRING" id="3750.A0A498KCL8"/>
<dbReference type="Pfam" id="PF22486">
    <property type="entry name" value="MATH_2"/>
    <property type="match status" value="1"/>
</dbReference>
<evidence type="ECO:0000259" key="2">
    <source>
        <dbReference type="PROSITE" id="PS50144"/>
    </source>
</evidence>
<dbReference type="InterPro" id="IPR002083">
    <property type="entry name" value="MATH/TRAF_dom"/>
</dbReference>
<feature type="domain" description="MATH" evidence="2">
    <location>
        <begin position="20"/>
        <end position="145"/>
    </location>
</feature>
<dbReference type="PANTHER" id="PTHR46236:SF35">
    <property type="entry name" value="MATH DOMAIN-CONTAINING PROTEIN"/>
    <property type="match status" value="1"/>
</dbReference>
<dbReference type="Gene3D" id="2.60.210.10">
    <property type="entry name" value="Apoptosis, Tumor Necrosis Factor Receptor Associated Protein 2, Chain A"/>
    <property type="match status" value="1"/>
</dbReference>
<dbReference type="InterPro" id="IPR008974">
    <property type="entry name" value="TRAF-like"/>
</dbReference>
<dbReference type="EMBL" id="RDQH01000328">
    <property type="protein sequence ID" value="RXI05106.1"/>
    <property type="molecule type" value="Genomic_DNA"/>
</dbReference>
<proteinExistence type="predicted"/>
<organism evidence="3 4">
    <name type="scientific">Malus domestica</name>
    <name type="common">Apple</name>
    <name type="synonym">Pyrus malus</name>
    <dbReference type="NCBI Taxonomy" id="3750"/>
    <lineage>
        <taxon>Eukaryota</taxon>
        <taxon>Viridiplantae</taxon>
        <taxon>Streptophyta</taxon>
        <taxon>Embryophyta</taxon>
        <taxon>Tracheophyta</taxon>
        <taxon>Spermatophyta</taxon>
        <taxon>Magnoliopsida</taxon>
        <taxon>eudicotyledons</taxon>
        <taxon>Gunneridae</taxon>
        <taxon>Pentapetalae</taxon>
        <taxon>rosids</taxon>
        <taxon>fabids</taxon>
        <taxon>Rosales</taxon>
        <taxon>Rosaceae</taxon>
        <taxon>Amygdaloideae</taxon>
        <taxon>Maleae</taxon>
        <taxon>Malus</taxon>
    </lineage>
</organism>
<keyword evidence="1" id="KW-0175">Coiled coil</keyword>
<dbReference type="SUPFAM" id="SSF49599">
    <property type="entry name" value="TRAF domain-like"/>
    <property type="match status" value="1"/>
</dbReference>
<dbReference type="PROSITE" id="PS50144">
    <property type="entry name" value="MATH"/>
    <property type="match status" value="1"/>
</dbReference>
<evidence type="ECO:0000313" key="3">
    <source>
        <dbReference type="EMBL" id="RXI05106.1"/>
    </source>
</evidence>
<dbReference type="SMART" id="SM00061">
    <property type="entry name" value="MATH"/>
    <property type="match status" value="1"/>
</dbReference>
<gene>
    <name evidence="3" type="ORF">DVH24_006363</name>
</gene>
<dbReference type="InterPro" id="IPR050804">
    <property type="entry name" value="MCC"/>
</dbReference>
<accession>A0A498KCL8</accession>
<dbReference type="Proteomes" id="UP000290289">
    <property type="component" value="Chromosome 2"/>
</dbReference>
<reference evidence="3 4" key="1">
    <citation type="submission" date="2018-10" db="EMBL/GenBank/DDBJ databases">
        <title>A high-quality apple genome assembly.</title>
        <authorList>
            <person name="Hu J."/>
        </authorList>
    </citation>
    <scope>NUCLEOTIDE SEQUENCE [LARGE SCALE GENOMIC DNA]</scope>
    <source>
        <strain evidence="4">cv. HFTH1</strain>
        <tissue evidence="3">Young leaf</tissue>
    </source>
</reference>
<dbReference type="PANTHER" id="PTHR46236">
    <property type="entry name" value="TRAF-LIKE SUPERFAMILY PROTEIN"/>
    <property type="match status" value="1"/>
</dbReference>
<evidence type="ECO:0000313" key="4">
    <source>
        <dbReference type="Proteomes" id="UP000290289"/>
    </source>
</evidence>
<protein>
    <recommendedName>
        <fullName evidence="2">MATH domain-containing protein</fullName>
    </recommendedName>
</protein>
<sequence length="233" mass="26801">MTDSLVARMIKKVEEEDLVSGTFTWRIDNFSKLKKYKHFSDVFVIGGYKWRMFIYPKGDNVDYLSVFLDVPETKTLPYGWNRYIKFTITLVDQFDTRNSVSEETEHVFMANTADWDFATLVPLSDLHCLDNGYLVNDVCIVEVEASVPTGFRNLEDQETGDLMNFKGLGRIEKRGRTWCDGNGSLVHWVRPLGRIEKTFVPILEEVCSSYPSLIDGQMKRSRTFVQCAFTALG</sequence>
<comment type="caution">
    <text evidence="3">The sequence shown here is derived from an EMBL/GenBank/DDBJ whole genome shotgun (WGS) entry which is preliminary data.</text>
</comment>
<dbReference type="AlphaFoldDB" id="A0A498KCL8"/>
<keyword evidence="4" id="KW-1185">Reference proteome</keyword>
<name>A0A498KCL8_MALDO</name>